<evidence type="ECO:0000313" key="1">
    <source>
        <dbReference type="EMBL" id="TSJ60345.1"/>
    </source>
</evidence>
<dbReference type="RefSeq" id="WP_144089578.1">
    <property type="nucleotide sequence ID" value="NZ_VMHE01000033.1"/>
</dbReference>
<protein>
    <recommendedName>
        <fullName evidence="3">Protein required for attachment to host cells</fullName>
    </recommendedName>
</protein>
<gene>
    <name evidence="1" type="ORF">FPQ13_12080</name>
</gene>
<dbReference type="AlphaFoldDB" id="A0A556P7H8"/>
<organism evidence="1 2">
    <name type="scientific">Allobacillus salarius</name>
    <dbReference type="NCBI Taxonomy" id="1955272"/>
    <lineage>
        <taxon>Bacteria</taxon>
        <taxon>Bacillati</taxon>
        <taxon>Bacillota</taxon>
        <taxon>Bacilli</taxon>
        <taxon>Bacillales</taxon>
        <taxon>Bacillaceae</taxon>
        <taxon>Allobacillus</taxon>
    </lineage>
</organism>
<keyword evidence="2" id="KW-1185">Reference proteome</keyword>
<dbReference type="Proteomes" id="UP000316425">
    <property type="component" value="Unassembled WGS sequence"/>
</dbReference>
<evidence type="ECO:0000313" key="2">
    <source>
        <dbReference type="Proteomes" id="UP000316425"/>
    </source>
</evidence>
<sequence length="269" mass="31587">MDLNKELKKLESLYLESPHRVFTMYLNTDPADPGNLDGKWQIHFKNAMQNFENYLKEDDDSDEKRNFWNVKEKVERFVQDEQPNFKKSLVIVAASDDSVWFAETLQMPVENEFHWEETAKLDQLKLIQKEFPKTGIILTQQEEIKCIDANLGSVNDTKVFELDLDTEDWRLHQGAHLADRNMGTSGAKSSKQDEFKDRFEAHRERWYKQVAPKLDKLAKDNGWQRIYLVGAHEETDDLEQAMNKPVENKINKNLLNHEETKVIEEVVFA</sequence>
<reference evidence="1 2" key="1">
    <citation type="submission" date="2019-07" db="EMBL/GenBank/DDBJ databases">
        <title>Allobacillus sp. nov. SKP isolated from shrimp paste of Euphausiacea.</title>
        <authorList>
            <person name="Kanchanasin P."/>
            <person name="Tanasupawat S."/>
            <person name="Shi W."/>
            <person name="Wu L."/>
            <person name="Ma J."/>
        </authorList>
    </citation>
    <scope>NUCLEOTIDE SEQUENCE [LARGE SCALE GENOMIC DNA]</scope>
    <source>
        <strain evidence="1 2">SKP4-8</strain>
    </source>
</reference>
<dbReference type="OrthoDB" id="5241360at2"/>
<dbReference type="Pfam" id="PF18846">
    <property type="entry name" value="baeRF_family5"/>
    <property type="match status" value="1"/>
</dbReference>
<dbReference type="EMBL" id="VMHE01000033">
    <property type="protein sequence ID" value="TSJ60345.1"/>
    <property type="molecule type" value="Genomic_DNA"/>
</dbReference>
<accession>A0A556P7H8</accession>
<comment type="caution">
    <text evidence="1">The sequence shown here is derived from an EMBL/GenBank/DDBJ whole genome shotgun (WGS) entry which is preliminary data.</text>
</comment>
<name>A0A556P7H8_9BACI</name>
<proteinExistence type="predicted"/>
<evidence type="ECO:0008006" key="3">
    <source>
        <dbReference type="Google" id="ProtNLM"/>
    </source>
</evidence>
<dbReference type="InterPro" id="IPR040983">
    <property type="entry name" value="Bact_RF_family5"/>
</dbReference>